<proteinExistence type="predicted"/>
<dbReference type="RefSeq" id="WP_257443420.1">
    <property type="nucleotide sequence ID" value="NZ_JANIPJ010000003.1"/>
</dbReference>
<dbReference type="EMBL" id="JANIPJ010000003">
    <property type="protein sequence ID" value="MCR2803266.1"/>
    <property type="molecule type" value="Genomic_DNA"/>
</dbReference>
<accession>A0A9X2MP62</accession>
<sequence>MTKKAEKIDLSDISNELSFLLFILREAKERDEQRMREYASKTKWDSFIQLALHHRVYPIVYSKLSQIRSSCIPADVMETLRYHYNANVLKMMQLTREMNTICGRLSAGGIRTLILKGPVLAVQLYGDMAHRTSKDLDILIDIEDLESAEEAMAQLGYIAEDKPTAKPNWKKKTHHLSFWHKEKAVQVEVHWRINPYSGGGTHSFGQLWERRNTVDIMNLSFHCLGNDDLLYYLADHGARHAWFRLRWLVDIDRLIPRLNVDEMLVYLRKHGGQSFAGQAFLLSEQLLHSKLPSSMDGLTNNKKTIRLARTSLFFLKRIVKLNPVPEKSVVWPYFRYSLSLMTGRQRARYLLNHLEPNGKDMSQLPLYKPLHFLYFPLRPFLWFWRHIINN</sequence>
<dbReference type="AlphaFoldDB" id="A0A9X2MP62"/>
<dbReference type="Proteomes" id="UP001141950">
    <property type="component" value="Unassembled WGS sequence"/>
</dbReference>
<dbReference type="Gene3D" id="3.30.460.40">
    <property type="match status" value="1"/>
</dbReference>
<comment type="caution">
    <text evidence="1">The sequence shown here is derived from an EMBL/GenBank/DDBJ whole genome shotgun (WGS) entry which is preliminary data.</text>
</comment>
<reference evidence="1" key="1">
    <citation type="submission" date="2022-08" db="EMBL/GenBank/DDBJ databases">
        <title>The genomic sequence of strain Paenibacillus sp. SCIV0701.</title>
        <authorList>
            <person name="Zhao H."/>
        </authorList>
    </citation>
    <scope>NUCLEOTIDE SEQUENCE</scope>
    <source>
        <strain evidence="1">SCIV0701</strain>
    </source>
</reference>
<organism evidence="1 2">
    <name type="scientific">Paenibacillus soyae</name>
    <dbReference type="NCBI Taxonomy" id="2969249"/>
    <lineage>
        <taxon>Bacteria</taxon>
        <taxon>Bacillati</taxon>
        <taxon>Bacillota</taxon>
        <taxon>Bacilli</taxon>
        <taxon>Bacillales</taxon>
        <taxon>Paenibacillaceae</taxon>
        <taxon>Paenibacillus</taxon>
    </lineage>
</organism>
<dbReference type="InterPro" id="IPR039498">
    <property type="entry name" value="NTP_transf_5"/>
</dbReference>
<evidence type="ECO:0000313" key="2">
    <source>
        <dbReference type="Proteomes" id="UP001141950"/>
    </source>
</evidence>
<evidence type="ECO:0000313" key="1">
    <source>
        <dbReference type="EMBL" id="MCR2803266.1"/>
    </source>
</evidence>
<protein>
    <submittedName>
        <fullName evidence="1">Nucleotidyltransferase family protein</fullName>
    </submittedName>
</protein>
<gene>
    <name evidence="1" type="ORF">NQZ67_05155</name>
</gene>
<dbReference type="SUPFAM" id="SSF81301">
    <property type="entry name" value="Nucleotidyltransferase"/>
    <property type="match status" value="1"/>
</dbReference>
<dbReference type="Pfam" id="PF14907">
    <property type="entry name" value="NTP_transf_5"/>
    <property type="match status" value="1"/>
</dbReference>
<dbReference type="InterPro" id="IPR043519">
    <property type="entry name" value="NT_sf"/>
</dbReference>
<name>A0A9X2MP62_9BACL</name>
<keyword evidence="2" id="KW-1185">Reference proteome</keyword>